<dbReference type="PANTHER" id="PTHR10943:SF1">
    <property type="entry name" value="26S PROTEASOME NON-ATPASE REGULATORY SUBUNIT 2"/>
    <property type="match status" value="1"/>
</dbReference>
<reference evidence="7" key="1">
    <citation type="journal article" date="2014" name="Genome Announc.">
        <title>Genome sequence of the yeast Cyberlindnera fabianii (Hansenula fabianii).</title>
        <authorList>
            <person name="Freel K.C."/>
            <person name="Sarilar V."/>
            <person name="Neuveglise C."/>
            <person name="Devillers H."/>
            <person name="Friedrich A."/>
            <person name="Schacherer J."/>
        </authorList>
    </citation>
    <scope>NUCLEOTIDE SEQUENCE</scope>
    <source>
        <strain evidence="7">YJS4271</strain>
    </source>
</reference>
<dbReference type="VEuPathDB" id="FungiDB:BON22_5277"/>
<dbReference type="PhylomeDB" id="A0A061BDR3"/>
<comment type="similarity">
    <text evidence="3">Belongs to the proteasome subunit S2 family.</text>
</comment>
<dbReference type="GO" id="GO:0030234">
    <property type="term" value="F:enzyme regulator activity"/>
    <property type="evidence" value="ECO:0007669"/>
    <property type="project" value="UniProtKB-UniRule"/>
</dbReference>
<evidence type="ECO:0000313" key="7">
    <source>
        <dbReference type="EMBL" id="CDR46028.1"/>
    </source>
</evidence>
<dbReference type="InterPro" id="IPR041433">
    <property type="entry name" value="RPN1_C"/>
</dbReference>
<feature type="domain" description="RPN1 N-terminal" evidence="5">
    <location>
        <begin position="55"/>
        <end position="359"/>
    </location>
</feature>
<evidence type="ECO:0000256" key="2">
    <source>
        <dbReference type="ARBA" id="ARBA00022942"/>
    </source>
</evidence>
<dbReference type="SUPFAM" id="SSF48371">
    <property type="entry name" value="ARM repeat"/>
    <property type="match status" value="1"/>
</dbReference>
<keyword evidence="1" id="KW-0677">Repeat</keyword>
<dbReference type="InterPro" id="IPR016643">
    <property type="entry name" value="26S_Psome_Rpn1"/>
</dbReference>
<name>A0A061BDR3_CYBFA</name>
<dbReference type="AlphaFoldDB" id="A0A061BDR3"/>
<evidence type="ECO:0000256" key="4">
    <source>
        <dbReference type="SAM" id="MobiDB-lite"/>
    </source>
</evidence>
<dbReference type="GO" id="GO:0042176">
    <property type="term" value="P:regulation of protein catabolic process"/>
    <property type="evidence" value="ECO:0007669"/>
    <property type="project" value="InterPro"/>
</dbReference>
<dbReference type="InterPro" id="IPR016024">
    <property type="entry name" value="ARM-type_fold"/>
</dbReference>
<feature type="domain" description="26S proteasome non-ATPase regulatory subunit RPN1 C-terminal" evidence="6">
    <location>
        <begin position="894"/>
        <end position="948"/>
    </location>
</feature>
<dbReference type="EMBL" id="LK052906">
    <property type="protein sequence ID" value="CDR46028.1"/>
    <property type="molecule type" value="Genomic_DNA"/>
</dbReference>
<evidence type="ECO:0000259" key="6">
    <source>
        <dbReference type="Pfam" id="PF18051"/>
    </source>
</evidence>
<keyword evidence="2 3" id="KW-0647">Proteasome</keyword>
<gene>
    <name evidence="7" type="ORF">CYFA0S_21e01200g</name>
</gene>
<evidence type="ECO:0000256" key="3">
    <source>
        <dbReference type="PIRNR" id="PIRNR015965"/>
    </source>
</evidence>
<dbReference type="Pfam" id="PF17781">
    <property type="entry name" value="RPN1_RPN2_N"/>
    <property type="match status" value="1"/>
</dbReference>
<protein>
    <recommendedName>
        <fullName evidence="3">26S proteasome regulatory subunit RPN1</fullName>
    </recommendedName>
</protein>
<dbReference type="Pfam" id="PF18051">
    <property type="entry name" value="RPN1_C"/>
    <property type="match status" value="1"/>
</dbReference>
<dbReference type="PIRSF" id="PIRSF015965">
    <property type="entry name" value="26S_Psome_Rpn1"/>
    <property type="match status" value="1"/>
</dbReference>
<proteinExistence type="inferred from homology"/>
<sequence>MGAKETGGNATKPDPTSPQATTTTTTTTQSNDKKDQKNDNEEELTEEDAKLKEDLEMLVQRLTESDSSLYAHSLEQLKESISSSTTSMTAVPKPLKFLHPHYPELAKAFESWTDPNLKSKFADVLSVLSMTHSDEGKYDALKFRLFSQEDDYTKWGHEYIRHLALEIGEVSADLIEEEGETAEVEETTPKFDEAKIKKVVLKIVPFFLKHNQEADAIDLLLETDNISELPQFVDKEIFKRVGLYLVSCVPLLPPPDDLAFLQTAYTIYLEHGELTQALALAIRIDSVELIEAVFNATDDLSIKKQLALILSKQNFAFKLDEVQDLIDNRRLSEKFRYLAKELNLLDPKVPEDVYKSHLENSRSETSNIDSAKQNLAASFVNSFLNLGYGTDKLLTTDDKWIYKTKGDGMLSTTASIGSINQWDTESIQELDKYLYSNDEEIKAGALLGMGLTGSGAHDEVDSVLLILQDYVTNSNKKLAMSSILGLALAFSGSQNQDLLELLLPLVSNLEVPVEVSALSALALGHAFVGTCNGDITDTILQTLLERSFEQLESKWIKFLALGLGLLYMGKADQVDDVLETIAAVEHPISKSLEVLTRISAYAGTGNVLEIQGLFDILTPKGPPTEKKEGEDEEEEDKEEGEDEKTKKKDADGDEEIVDADVNAESTGVKKDGDATADEDEDDEEKSEEKVDDSLAYAVLGLAVIALGEDIGKAMSLRHYGHLLDYGSDTIRRAVPLGIGLLSTSNPQVNIIESLSRMSHDQDTDVAINAIFSMGLIGTGTNNARLGQLFRQLASYHSDANALFTTRISQGLTHLGKGTLTLNPFNTENRVLSKVTLASLLTVAVGFLEPKFIMEHHYLLFFLNAAARPRVLITVDEDLNELPVTVRVGKAVDVVGQAGNPKTITGWVTQTTPVLLGYGEKAELEENSEYIAMSSFLDGIVILKKNPDYVEDEK</sequence>
<dbReference type="GO" id="GO:0043161">
    <property type="term" value="P:proteasome-mediated ubiquitin-dependent protein catabolic process"/>
    <property type="evidence" value="ECO:0007669"/>
    <property type="project" value="TreeGrafter"/>
</dbReference>
<evidence type="ECO:0000256" key="1">
    <source>
        <dbReference type="ARBA" id="ARBA00022737"/>
    </source>
</evidence>
<dbReference type="OrthoDB" id="10252509at2759"/>
<dbReference type="GO" id="GO:0005634">
    <property type="term" value="C:nucleus"/>
    <property type="evidence" value="ECO:0007669"/>
    <property type="project" value="TreeGrafter"/>
</dbReference>
<comment type="function">
    <text evidence="3">Acts as a regulatory subunit of the 26 proteasome which is involved in the ATP-dependent degradation of ubiquitinated proteins.</text>
</comment>
<feature type="compositionally biased region" description="Acidic residues" evidence="4">
    <location>
        <begin position="674"/>
        <end position="685"/>
    </location>
</feature>
<feature type="region of interest" description="Disordered" evidence="4">
    <location>
        <begin position="1"/>
        <end position="51"/>
    </location>
</feature>
<feature type="region of interest" description="Disordered" evidence="4">
    <location>
        <begin position="618"/>
        <end position="690"/>
    </location>
</feature>
<dbReference type="PANTHER" id="PTHR10943">
    <property type="entry name" value="26S PROTEASOME NON-ATPASE REGULATORY SUBUNIT"/>
    <property type="match status" value="1"/>
</dbReference>
<dbReference type="GO" id="GO:0008540">
    <property type="term" value="C:proteasome regulatory particle, base subcomplex"/>
    <property type="evidence" value="ECO:0007669"/>
    <property type="project" value="UniProtKB-UniRule"/>
</dbReference>
<accession>A0A061BDR3</accession>
<organism evidence="7">
    <name type="scientific">Cyberlindnera fabianii</name>
    <name type="common">Yeast</name>
    <name type="synonym">Hansenula fabianii</name>
    <dbReference type="NCBI Taxonomy" id="36022"/>
    <lineage>
        <taxon>Eukaryota</taxon>
        <taxon>Fungi</taxon>
        <taxon>Dikarya</taxon>
        <taxon>Ascomycota</taxon>
        <taxon>Saccharomycotina</taxon>
        <taxon>Saccharomycetes</taxon>
        <taxon>Phaffomycetales</taxon>
        <taxon>Phaffomycetaceae</taxon>
        <taxon>Cyberlindnera</taxon>
    </lineage>
</organism>
<dbReference type="InterPro" id="IPR040892">
    <property type="entry name" value="RPN1_N"/>
</dbReference>
<evidence type="ECO:0000259" key="5">
    <source>
        <dbReference type="Pfam" id="PF17781"/>
    </source>
</evidence>
<feature type="compositionally biased region" description="Acidic residues" evidence="4">
    <location>
        <begin position="630"/>
        <end position="642"/>
    </location>
</feature>
<dbReference type="Gene3D" id="1.25.10.10">
    <property type="entry name" value="Leucine-rich Repeat Variant"/>
    <property type="match status" value="1"/>
</dbReference>
<dbReference type="InterPro" id="IPR011989">
    <property type="entry name" value="ARM-like"/>
</dbReference>
<dbReference type="GO" id="GO:0034515">
    <property type="term" value="C:proteasome storage granule"/>
    <property type="evidence" value="ECO:0007669"/>
    <property type="project" value="TreeGrafter"/>
</dbReference>